<dbReference type="Proteomes" id="UP000257109">
    <property type="component" value="Unassembled WGS sequence"/>
</dbReference>
<name>A0A371FC98_MUCPR</name>
<accession>A0A371FC98</accession>
<dbReference type="SUPFAM" id="SSF56672">
    <property type="entry name" value="DNA/RNA polymerases"/>
    <property type="match status" value="1"/>
</dbReference>
<dbReference type="Gene3D" id="3.10.10.10">
    <property type="entry name" value="HIV Type 1 Reverse Transcriptase, subunit A, domain 1"/>
    <property type="match status" value="1"/>
</dbReference>
<dbReference type="AlphaFoldDB" id="A0A371FC98"/>
<comment type="caution">
    <text evidence="1">The sequence shown here is derived from an EMBL/GenBank/DDBJ whole genome shotgun (WGS) entry which is preliminary data.</text>
</comment>
<protein>
    <submittedName>
        <fullName evidence="1">Uncharacterized protein</fullName>
    </submittedName>
</protein>
<evidence type="ECO:0000313" key="1">
    <source>
        <dbReference type="EMBL" id="RDX75920.1"/>
    </source>
</evidence>
<dbReference type="OrthoDB" id="1741399at2759"/>
<proteinExistence type="predicted"/>
<dbReference type="InterPro" id="IPR043502">
    <property type="entry name" value="DNA/RNA_pol_sf"/>
</dbReference>
<organism evidence="1 2">
    <name type="scientific">Mucuna pruriens</name>
    <name type="common">Velvet bean</name>
    <name type="synonym">Dolichos pruriens</name>
    <dbReference type="NCBI Taxonomy" id="157652"/>
    <lineage>
        <taxon>Eukaryota</taxon>
        <taxon>Viridiplantae</taxon>
        <taxon>Streptophyta</taxon>
        <taxon>Embryophyta</taxon>
        <taxon>Tracheophyta</taxon>
        <taxon>Spermatophyta</taxon>
        <taxon>Magnoliopsida</taxon>
        <taxon>eudicotyledons</taxon>
        <taxon>Gunneridae</taxon>
        <taxon>Pentapetalae</taxon>
        <taxon>rosids</taxon>
        <taxon>fabids</taxon>
        <taxon>Fabales</taxon>
        <taxon>Fabaceae</taxon>
        <taxon>Papilionoideae</taxon>
        <taxon>50 kb inversion clade</taxon>
        <taxon>NPAAA clade</taxon>
        <taxon>indigoferoid/millettioid clade</taxon>
        <taxon>Phaseoleae</taxon>
        <taxon>Mucuna</taxon>
    </lineage>
</organism>
<dbReference type="EMBL" id="QJKJ01009680">
    <property type="protein sequence ID" value="RDX75920.1"/>
    <property type="molecule type" value="Genomic_DNA"/>
</dbReference>
<sequence length="82" mass="9405">MGEDGEVKEIRSGLDTTIVEHRLSLIPNAIPVRQQLRRTKPKVALKIKEEVEKQWNTGFLVVAKYPQWIANIVSIPKKDEKV</sequence>
<feature type="non-terminal residue" evidence="1">
    <location>
        <position position="1"/>
    </location>
</feature>
<keyword evidence="2" id="KW-1185">Reference proteome</keyword>
<evidence type="ECO:0000313" key="2">
    <source>
        <dbReference type="Proteomes" id="UP000257109"/>
    </source>
</evidence>
<reference evidence="1" key="1">
    <citation type="submission" date="2018-05" db="EMBL/GenBank/DDBJ databases">
        <title>Draft genome of Mucuna pruriens seed.</title>
        <authorList>
            <person name="Nnadi N.E."/>
            <person name="Vos R."/>
            <person name="Hasami M.H."/>
            <person name="Devisetty U.K."/>
            <person name="Aguiy J.C."/>
        </authorList>
    </citation>
    <scope>NUCLEOTIDE SEQUENCE [LARGE SCALE GENOMIC DNA]</scope>
    <source>
        <strain evidence="1">JCA_2017</strain>
    </source>
</reference>
<gene>
    <name evidence="1" type="ORF">CR513_44147</name>
</gene>